<organism evidence="1 2">
    <name type="scientific">Nitrincola tapanii</name>
    <dbReference type="NCBI Taxonomy" id="1708751"/>
    <lineage>
        <taxon>Bacteria</taxon>
        <taxon>Pseudomonadati</taxon>
        <taxon>Pseudomonadota</taxon>
        <taxon>Gammaproteobacteria</taxon>
        <taxon>Oceanospirillales</taxon>
        <taxon>Oceanospirillaceae</taxon>
        <taxon>Nitrincola</taxon>
    </lineage>
</organism>
<accession>A0A5A9VYH2</accession>
<dbReference type="AlphaFoldDB" id="A0A5A9VYH2"/>
<reference evidence="1 2" key="1">
    <citation type="submission" date="2019-03" db="EMBL/GenBank/DDBJ databases">
        <title>Nitrincola sp. nov. isolated from an Indian soda lake.</title>
        <authorList>
            <person name="Joshi A."/>
            <person name="Thite S.V."/>
            <person name="Joseph N."/>
            <person name="Dhotre D."/>
            <person name="Moorthy M."/>
            <person name="Shouche Y.S."/>
        </authorList>
    </citation>
    <scope>NUCLEOTIDE SEQUENCE [LARGE SCALE GENOMIC DNA]</scope>
    <source>
        <strain evidence="1 2">MEB193</strain>
    </source>
</reference>
<keyword evidence="2" id="KW-1185">Reference proteome</keyword>
<sequence length="210" mass="23429">MTEYILIQIQHPQYATDEMLAGWLARLEVRSDPHHNLLRWSVPGSTVLSRAPDMTLAFLPNGQVNVTITDRVSRVVSFLNAQTDDEQMQQLLDLLVNCWAEQGIIGLDLNDVIAVLEASEHGLIGNVDNVKMLPDYVTCWPSEVAPLLGSGKISSLQCIYREYQPTQEDFSRYAFAVESLADEEGVVVIGIMPLTKPTETQNVVLYLGVR</sequence>
<dbReference type="Proteomes" id="UP000325302">
    <property type="component" value="Unassembled WGS sequence"/>
</dbReference>
<comment type="caution">
    <text evidence="1">The sequence shown here is derived from an EMBL/GenBank/DDBJ whole genome shotgun (WGS) entry which is preliminary data.</text>
</comment>
<name>A0A5A9VYH2_9GAMM</name>
<evidence type="ECO:0000313" key="1">
    <source>
        <dbReference type="EMBL" id="KAA0873516.1"/>
    </source>
</evidence>
<dbReference type="EMBL" id="SMRS01000015">
    <property type="protein sequence ID" value="KAA0873516.1"/>
    <property type="molecule type" value="Genomic_DNA"/>
</dbReference>
<protein>
    <submittedName>
        <fullName evidence="1">Uncharacterized protein</fullName>
    </submittedName>
</protein>
<evidence type="ECO:0000313" key="2">
    <source>
        <dbReference type="Proteomes" id="UP000325302"/>
    </source>
</evidence>
<proteinExistence type="predicted"/>
<dbReference type="RefSeq" id="WP_149391915.1">
    <property type="nucleotide sequence ID" value="NZ_SMRS01000015.1"/>
</dbReference>
<gene>
    <name evidence="1" type="ORF">E1H14_13000</name>
</gene>